<keyword evidence="1" id="KW-0732">Signal</keyword>
<dbReference type="Gene3D" id="3.40.50.1110">
    <property type="entry name" value="SGNH hydrolase"/>
    <property type="match status" value="1"/>
</dbReference>
<protein>
    <submittedName>
        <fullName evidence="3">G-D-S-L family lipolytic protein</fullName>
    </submittedName>
</protein>
<dbReference type="RefSeq" id="WP_130611162.1">
    <property type="nucleotide sequence ID" value="NZ_SGIU01000001.1"/>
</dbReference>
<dbReference type="PANTHER" id="PTHR30383:SF5">
    <property type="entry name" value="SGNH HYDROLASE-TYPE ESTERASE DOMAIN-CONTAINING PROTEIN"/>
    <property type="match status" value="1"/>
</dbReference>
<reference evidence="3 4" key="1">
    <citation type="submission" date="2019-02" db="EMBL/GenBank/DDBJ databases">
        <title>Draft genome sequence of Muricauda sp. 176CP4-71.</title>
        <authorList>
            <person name="Park J.-S."/>
        </authorList>
    </citation>
    <scope>NUCLEOTIDE SEQUENCE [LARGE SCALE GENOMIC DNA]</scope>
    <source>
        <strain evidence="3 4">176CP4-71</strain>
    </source>
</reference>
<organism evidence="3 4">
    <name type="scientific">Flagellimonas allohymeniacidonis</name>
    <dbReference type="NCBI Taxonomy" id="2517819"/>
    <lineage>
        <taxon>Bacteria</taxon>
        <taxon>Pseudomonadati</taxon>
        <taxon>Bacteroidota</taxon>
        <taxon>Flavobacteriia</taxon>
        <taxon>Flavobacteriales</taxon>
        <taxon>Flavobacteriaceae</taxon>
        <taxon>Flagellimonas</taxon>
    </lineage>
</organism>
<dbReference type="Pfam" id="PF13472">
    <property type="entry name" value="Lipase_GDSL_2"/>
    <property type="match status" value="1"/>
</dbReference>
<sequence length="222" mass="26069">MWRGFKLACLVVVLCISSSTAQKKLAFEEEVKDIQKKMDTLWDASKETIVFTGSSSIRLWEDLQERFPEQQVLNTGFGGSQSSDLVNFLDELILDYNPVKVFIYEGDNDIFAKKRPKAIIETFNSILNKLQKARPQMEIALISAKPSISRWHYRGRYRRLNRKLSKIAEEREEVSFIDVWHIMLNKRRLKKDLFIEDGLHMNPKGYELWYITIKDYIPTEAK</sequence>
<evidence type="ECO:0000313" key="3">
    <source>
        <dbReference type="EMBL" id="TAI49381.1"/>
    </source>
</evidence>
<dbReference type="InterPro" id="IPR036514">
    <property type="entry name" value="SGNH_hydro_sf"/>
</dbReference>
<gene>
    <name evidence="3" type="ORF">EW142_06175</name>
</gene>
<proteinExistence type="predicted"/>
<dbReference type="PANTHER" id="PTHR30383">
    <property type="entry name" value="THIOESTERASE 1/PROTEASE 1/LYSOPHOSPHOLIPASE L1"/>
    <property type="match status" value="1"/>
</dbReference>
<name>A0A4Q8QFZ4_9FLAO</name>
<feature type="chain" id="PRO_5020943556" evidence="1">
    <location>
        <begin position="22"/>
        <end position="222"/>
    </location>
</feature>
<evidence type="ECO:0000256" key="1">
    <source>
        <dbReference type="SAM" id="SignalP"/>
    </source>
</evidence>
<dbReference type="OrthoDB" id="9790057at2"/>
<dbReference type="InterPro" id="IPR013830">
    <property type="entry name" value="SGNH_hydro"/>
</dbReference>
<feature type="domain" description="SGNH hydrolase-type esterase" evidence="2">
    <location>
        <begin position="59"/>
        <end position="208"/>
    </location>
</feature>
<evidence type="ECO:0000313" key="4">
    <source>
        <dbReference type="Proteomes" id="UP000291981"/>
    </source>
</evidence>
<dbReference type="EMBL" id="SGIU01000001">
    <property type="protein sequence ID" value="TAI49381.1"/>
    <property type="molecule type" value="Genomic_DNA"/>
</dbReference>
<dbReference type="CDD" id="cd04502">
    <property type="entry name" value="SGNH_hydrolase_like_7"/>
    <property type="match status" value="1"/>
</dbReference>
<comment type="caution">
    <text evidence="3">The sequence shown here is derived from an EMBL/GenBank/DDBJ whole genome shotgun (WGS) entry which is preliminary data.</text>
</comment>
<dbReference type="Proteomes" id="UP000291981">
    <property type="component" value="Unassembled WGS sequence"/>
</dbReference>
<dbReference type="InterPro" id="IPR051532">
    <property type="entry name" value="Ester_Hydrolysis_Enzymes"/>
</dbReference>
<dbReference type="SUPFAM" id="SSF52266">
    <property type="entry name" value="SGNH hydrolase"/>
    <property type="match status" value="1"/>
</dbReference>
<accession>A0A4Q8QFZ4</accession>
<evidence type="ECO:0000259" key="2">
    <source>
        <dbReference type="Pfam" id="PF13472"/>
    </source>
</evidence>
<dbReference type="GO" id="GO:0004622">
    <property type="term" value="F:phosphatidylcholine lysophospholipase activity"/>
    <property type="evidence" value="ECO:0007669"/>
    <property type="project" value="TreeGrafter"/>
</dbReference>
<dbReference type="AlphaFoldDB" id="A0A4Q8QFZ4"/>
<keyword evidence="4" id="KW-1185">Reference proteome</keyword>
<feature type="signal peptide" evidence="1">
    <location>
        <begin position="1"/>
        <end position="21"/>
    </location>
</feature>